<evidence type="ECO:0000256" key="2">
    <source>
        <dbReference type="ARBA" id="ARBA00022448"/>
    </source>
</evidence>
<evidence type="ECO:0000256" key="7">
    <source>
        <dbReference type="SAM" id="Phobius"/>
    </source>
</evidence>
<proteinExistence type="predicted"/>
<keyword evidence="2" id="KW-0813">Transport</keyword>
<feature type="transmembrane region" description="Helical" evidence="7">
    <location>
        <begin position="337"/>
        <end position="358"/>
    </location>
</feature>
<evidence type="ECO:0000256" key="5">
    <source>
        <dbReference type="ARBA" id="ARBA00022989"/>
    </source>
</evidence>
<dbReference type="Proteomes" id="UP000277811">
    <property type="component" value="Unassembled WGS sequence"/>
</dbReference>
<evidence type="ECO:0000313" key="9">
    <source>
        <dbReference type="EMBL" id="VBB09639.1"/>
    </source>
</evidence>
<feature type="domain" description="Major facilitator superfamily (MFS) profile" evidence="8">
    <location>
        <begin position="13"/>
        <end position="390"/>
    </location>
</feature>
<feature type="transmembrane region" description="Helical" evidence="7">
    <location>
        <begin position="278"/>
        <end position="296"/>
    </location>
</feature>
<feature type="transmembrane region" description="Helical" evidence="7">
    <location>
        <begin position="245"/>
        <end position="266"/>
    </location>
</feature>
<evidence type="ECO:0000259" key="8">
    <source>
        <dbReference type="PROSITE" id="PS50850"/>
    </source>
</evidence>
<feature type="transmembrane region" description="Helical" evidence="7">
    <location>
        <begin position="12"/>
        <end position="30"/>
    </location>
</feature>
<dbReference type="PANTHER" id="PTHR43124:SF3">
    <property type="entry name" value="CHLORAMPHENICOL EFFLUX PUMP RV0191"/>
    <property type="match status" value="1"/>
</dbReference>
<evidence type="ECO:0000313" key="10">
    <source>
        <dbReference type="Proteomes" id="UP000277811"/>
    </source>
</evidence>
<dbReference type="PANTHER" id="PTHR43124">
    <property type="entry name" value="PURINE EFFLUX PUMP PBUE"/>
    <property type="match status" value="1"/>
</dbReference>
<feature type="transmembrane region" description="Helical" evidence="7">
    <location>
        <begin position="103"/>
        <end position="124"/>
    </location>
</feature>
<dbReference type="AlphaFoldDB" id="A0A498RE81"/>
<keyword evidence="4 7" id="KW-0812">Transmembrane</keyword>
<evidence type="ECO:0000256" key="3">
    <source>
        <dbReference type="ARBA" id="ARBA00022475"/>
    </source>
</evidence>
<protein>
    <recommendedName>
        <fullName evidence="8">Major facilitator superfamily (MFS) profile domain-containing protein</fullName>
    </recommendedName>
</protein>
<evidence type="ECO:0000256" key="4">
    <source>
        <dbReference type="ARBA" id="ARBA00022692"/>
    </source>
</evidence>
<dbReference type="RefSeq" id="WP_122630416.1">
    <property type="nucleotide sequence ID" value="NZ_UPPP01000133.1"/>
</dbReference>
<feature type="transmembrane region" description="Helical" evidence="7">
    <location>
        <begin position="210"/>
        <end position="233"/>
    </location>
</feature>
<sequence>MEKETLWAQRWKALFFAAMLGFVFSVNYTNHGPLVPTLIKELSITMALAGFFTTAIFFTHGLLQMPGGAFSDKLGAKKVAAIGLFIITIGNVMIGFSNTYHEILVWKFITGIGTGSAIVAGLRYVPTFFAGKEIQLAQGVYGGSILMGAGFVIYVIPQLLSTLGWHGVFFTTGGMAGAFLILWLLFAPNTPVTGTVQKIDWGYILGGRNMWLLTLAQLGSFGTSTSAGVWVNTLLIKNVHVEPKMAGIVGSLVLLLGIISRPLGGIILGKKWLSTKSLLVLSHFCLALGFVAIANAKTLPVAAAAIVFTGIMAGLPFGGIFNFAVYSCPKNPGLAMGFVNTLGAWGVMALPPVIGLLVDQSGSFASGFYLLGGTAFIGSFASIFLLRRDEVVI</sequence>
<feature type="transmembrane region" description="Helical" evidence="7">
    <location>
        <begin position="136"/>
        <end position="156"/>
    </location>
</feature>
<feature type="transmembrane region" description="Helical" evidence="7">
    <location>
        <begin position="302"/>
        <end position="325"/>
    </location>
</feature>
<keyword evidence="5 7" id="KW-1133">Transmembrane helix</keyword>
<dbReference type="Gene3D" id="1.20.1250.20">
    <property type="entry name" value="MFS general substrate transporter like domains"/>
    <property type="match status" value="2"/>
</dbReference>
<comment type="subcellular location">
    <subcellularLocation>
        <location evidence="1">Cell membrane</location>
        <topology evidence="1">Multi-pass membrane protein</topology>
    </subcellularLocation>
</comment>
<feature type="transmembrane region" description="Helical" evidence="7">
    <location>
        <begin position="75"/>
        <end position="97"/>
    </location>
</feature>
<feature type="transmembrane region" description="Helical" evidence="7">
    <location>
        <begin position="168"/>
        <end position="189"/>
    </location>
</feature>
<dbReference type="EMBL" id="UPPP01000133">
    <property type="protein sequence ID" value="VBB09639.1"/>
    <property type="molecule type" value="Genomic_DNA"/>
</dbReference>
<accession>A0A498RE81</accession>
<organism evidence="9 10">
    <name type="scientific">Lucifera butyrica</name>
    <dbReference type="NCBI Taxonomy" id="1351585"/>
    <lineage>
        <taxon>Bacteria</taxon>
        <taxon>Bacillati</taxon>
        <taxon>Bacillota</taxon>
        <taxon>Negativicutes</taxon>
        <taxon>Veillonellales</taxon>
        <taxon>Veillonellaceae</taxon>
        <taxon>Lucifera</taxon>
    </lineage>
</organism>
<feature type="transmembrane region" description="Helical" evidence="7">
    <location>
        <begin position="364"/>
        <end position="386"/>
    </location>
</feature>
<keyword evidence="3" id="KW-1003">Cell membrane</keyword>
<keyword evidence="10" id="KW-1185">Reference proteome</keyword>
<dbReference type="SUPFAM" id="SSF103473">
    <property type="entry name" value="MFS general substrate transporter"/>
    <property type="match status" value="1"/>
</dbReference>
<feature type="transmembrane region" description="Helical" evidence="7">
    <location>
        <begin position="42"/>
        <end position="63"/>
    </location>
</feature>
<dbReference type="GO" id="GO:0005886">
    <property type="term" value="C:plasma membrane"/>
    <property type="evidence" value="ECO:0007669"/>
    <property type="project" value="UniProtKB-SubCell"/>
</dbReference>
<dbReference type="PROSITE" id="PS50850">
    <property type="entry name" value="MFS"/>
    <property type="match status" value="1"/>
</dbReference>
<dbReference type="OrthoDB" id="6360at2"/>
<name>A0A498RE81_9FIRM</name>
<evidence type="ECO:0000256" key="6">
    <source>
        <dbReference type="ARBA" id="ARBA00023136"/>
    </source>
</evidence>
<dbReference type="InterPro" id="IPR011701">
    <property type="entry name" value="MFS"/>
</dbReference>
<reference evidence="9 10" key="1">
    <citation type="submission" date="2018-06" db="EMBL/GenBank/DDBJ databases">
        <authorList>
            <person name="Strepis N."/>
        </authorList>
    </citation>
    <scope>NUCLEOTIDE SEQUENCE [LARGE SCALE GENOMIC DNA]</scope>
    <source>
        <strain evidence="9">LUCI</strain>
    </source>
</reference>
<keyword evidence="6 7" id="KW-0472">Membrane</keyword>
<dbReference type="InterPro" id="IPR050189">
    <property type="entry name" value="MFS_Efflux_Transporters"/>
</dbReference>
<dbReference type="GO" id="GO:0022857">
    <property type="term" value="F:transmembrane transporter activity"/>
    <property type="evidence" value="ECO:0007669"/>
    <property type="project" value="InterPro"/>
</dbReference>
<dbReference type="InterPro" id="IPR020846">
    <property type="entry name" value="MFS_dom"/>
</dbReference>
<dbReference type="InterPro" id="IPR036259">
    <property type="entry name" value="MFS_trans_sf"/>
</dbReference>
<gene>
    <name evidence="9" type="ORF">LUCI_4937</name>
</gene>
<evidence type="ECO:0000256" key="1">
    <source>
        <dbReference type="ARBA" id="ARBA00004651"/>
    </source>
</evidence>
<dbReference type="Pfam" id="PF07690">
    <property type="entry name" value="MFS_1"/>
    <property type="match status" value="1"/>
</dbReference>